<name>A0ABV6BG69_9GAMM</name>
<feature type="domain" description="FecR protein" evidence="1">
    <location>
        <begin position="71"/>
        <end position="166"/>
    </location>
</feature>
<accession>A0ABV6BG69</accession>
<evidence type="ECO:0000313" key="2">
    <source>
        <dbReference type="EMBL" id="MFC0049865.1"/>
    </source>
</evidence>
<dbReference type="PANTHER" id="PTHR38731:SF1">
    <property type="entry name" value="FECR PROTEIN DOMAIN-CONTAINING PROTEIN"/>
    <property type="match status" value="1"/>
</dbReference>
<evidence type="ECO:0000259" key="1">
    <source>
        <dbReference type="Pfam" id="PF04773"/>
    </source>
</evidence>
<dbReference type="EMBL" id="JBHLXP010000004">
    <property type="protein sequence ID" value="MFC0049865.1"/>
    <property type="molecule type" value="Genomic_DNA"/>
</dbReference>
<dbReference type="RefSeq" id="WP_377246535.1">
    <property type="nucleotide sequence ID" value="NZ_JBHLXP010000004.1"/>
</dbReference>
<dbReference type="Proteomes" id="UP001589813">
    <property type="component" value="Unassembled WGS sequence"/>
</dbReference>
<keyword evidence="3" id="KW-1185">Reference proteome</keyword>
<dbReference type="InterPro" id="IPR006860">
    <property type="entry name" value="FecR"/>
</dbReference>
<dbReference type="PANTHER" id="PTHR38731">
    <property type="entry name" value="LIPL45-RELATED LIPOPROTEIN-RELATED"/>
    <property type="match status" value="1"/>
</dbReference>
<sequence length="399" mass="42279">MRSRSSGYAQNTILILFITTLLGVTSTARAEEQVTTAEPAGKTIMARGRVDAKADLQIRPLQRLSPVYPIDVVSTGTDSSSQLRMTDGALLSMQADTTLAINNYQVDPGNASSTVTMELLKGGLRTITGTLPKTGQSYELNTPVASIGVRGTHYEARLEQGDLYLAGWDGIIDINVTVPGANQRFSLGPTEPFRFAIVRADGTVEFLIRAPALFAVGQTLTLAGEPEYAGQFASPPDRADNSKPWSGSGILAADASGRDFYNNEQVTAGWGVQPMDSISRSGTVSFDHLSSHSFISSAGPMTDLSMSMQVDFDSAWVPAGQLSFTDAGGEWFAVFSGVFGSQSLDLSIHAASHGNQLADGSISGLLINNASAVLGNLSLYELENPTIRLDGGFVLTEQP</sequence>
<gene>
    <name evidence="2" type="ORF">ACFFJP_16310</name>
</gene>
<dbReference type="Pfam" id="PF04773">
    <property type="entry name" value="FecR"/>
    <property type="match status" value="1"/>
</dbReference>
<proteinExistence type="predicted"/>
<reference evidence="2 3" key="1">
    <citation type="submission" date="2024-09" db="EMBL/GenBank/DDBJ databases">
        <authorList>
            <person name="Sun Q."/>
            <person name="Mori K."/>
        </authorList>
    </citation>
    <scope>NUCLEOTIDE SEQUENCE [LARGE SCALE GENOMIC DNA]</scope>
    <source>
        <strain evidence="2 3">KCTC 23315</strain>
    </source>
</reference>
<protein>
    <submittedName>
        <fullName evidence="2">FecR domain-containing protein</fullName>
    </submittedName>
</protein>
<comment type="caution">
    <text evidence="2">The sequence shown here is derived from an EMBL/GenBank/DDBJ whole genome shotgun (WGS) entry which is preliminary data.</text>
</comment>
<organism evidence="2 3">
    <name type="scientific">Rheinheimera tilapiae</name>
    <dbReference type="NCBI Taxonomy" id="875043"/>
    <lineage>
        <taxon>Bacteria</taxon>
        <taxon>Pseudomonadati</taxon>
        <taxon>Pseudomonadota</taxon>
        <taxon>Gammaproteobacteria</taxon>
        <taxon>Chromatiales</taxon>
        <taxon>Chromatiaceae</taxon>
        <taxon>Rheinheimera</taxon>
    </lineage>
</organism>
<evidence type="ECO:0000313" key="3">
    <source>
        <dbReference type="Proteomes" id="UP001589813"/>
    </source>
</evidence>